<proteinExistence type="predicted"/>
<dbReference type="RefSeq" id="XP_007404603.1">
    <property type="nucleotide sequence ID" value="XM_007404541.1"/>
</dbReference>
<gene>
    <name evidence="2" type="ORF">MELLADRAFT_123793</name>
</gene>
<keyword evidence="1" id="KW-0732">Signal</keyword>
<sequence length="134" mass="14781">MLQSFLKISTLLLCLCIHTLRVSTIGTLSATCRAGFTINQDGTALCKDNDDSKVVNYNCPHSRCWCQNNQWSPFSGCRLKRNKAGPSNQHCAQYDFISGHTFSCKNPAGIDYICVPSPSDQPPPMACDTCSRQN</sequence>
<organism evidence="3">
    <name type="scientific">Melampsora larici-populina (strain 98AG31 / pathotype 3-4-7)</name>
    <name type="common">Poplar leaf rust fungus</name>
    <dbReference type="NCBI Taxonomy" id="747676"/>
    <lineage>
        <taxon>Eukaryota</taxon>
        <taxon>Fungi</taxon>
        <taxon>Dikarya</taxon>
        <taxon>Basidiomycota</taxon>
        <taxon>Pucciniomycotina</taxon>
        <taxon>Pucciniomycetes</taxon>
        <taxon>Pucciniales</taxon>
        <taxon>Melampsoraceae</taxon>
        <taxon>Melampsora</taxon>
    </lineage>
</organism>
<dbReference type="VEuPathDB" id="FungiDB:MELLADRAFT_123793"/>
<feature type="signal peptide" evidence="1">
    <location>
        <begin position="1"/>
        <end position="24"/>
    </location>
</feature>
<dbReference type="GeneID" id="18926478"/>
<dbReference type="KEGG" id="mlr:MELLADRAFT_123793"/>
<protein>
    <submittedName>
        <fullName evidence="2">Secreted protein</fullName>
    </submittedName>
</protein>
<dbReference type="InParanoid" id="F4R5P2"/>
<evidence type="ECO:0000313" key="3">
    <source>
        <dbReference type="Proteomes" id="UP000001072"/>
    </source>
</evidence>
<keyword evidence="3" id="KW-1185">Reference proteome</keyword>
<feature type="chain" id="PRO_5003321370" evidence="1">
    <location>
        <begin position="25"/>
        <end position="134"/>
    </location>
</feature>
<dbReference type="EMBL" id="GL883091">
    <property type="protein sequence ID" value="EGG12228.1"/>
    <property type="molecule type" value="Genomic_DNA"/>
</dbReference>
<evidence type="ECO:0000313" key="2">
    <source>
        <dbReference type="EMBL" id="EGG12228.1"/>
    </source>
</evidence>
<dbReference type="AlphaFoldDB" id="F4R5P2"/>
<dbReference type="Proteomes" id="UP000001072">
    <property type="component" value="Unassembled WGS sequence"/>
</dbReference>
<dbReference type="HOGENOM" id="CLU_150810_0_0_1"/>
<evidence type="ECO:0000256" key="1">
    <source>
        <dbReference type="SAM" id="SignalP"/>
    </source>
</evidence>
<dbReference type="OrthoDB" id="6022609at2759"/>
<name>F4R5P2_MELLP</name>
<accession>F4R5P2</accession>
<reference evidence="3" key="1">
    <citation type="journal article" date="2011" name="Proc. Natl. Acad. Sci. U.S.A.">
        <title>Obligate biotrophy features unraveled by the genomic analysis of rust fungi.</title>
        <authorList>
            <person name="Duplessis S."/>
            <person name="Cuomo C.A."/>
            <person name="Lin Y.-C."/>
            <person name="Aerts A."/>
            <person name="Tisserant E."/>
            <person name="Veneault-Fourrey C."/>
            <person name="Joly D.L."/>
            <person name="Hacquard S."/>
            <person name="Amselem J."/>
            <person name="Cantarel B.L."/>
            <person name="Chiu R."/>
            <person name="Coutinho P.M."/>
            <person name="Feau N."/>
            <person name="Field M."/>
            <person name="Frey P."/>
            <person name="Gelhaye E."/>
            <person name="Goldberg J."/>
            <person name="Grabherr M.G."/>
            <person name="Kodira C.D."/>
            <person name="Kohler A."/>
            <person name="Kuees U."/>
            <person name="Lindquist E.A."/>
            <person name="Lucas S.M."/>
            <person name="Mago R."/>
            <person name="Mauceli E."/>
            <person name="Morin E."/>
            <person name="Murat C."/>
            <person name="Pangilinan J.L."/>
            <person name="Park R."/>
            <person name="Pearson M."/>
            <person name="Quesneville H."/>
            <person name="Rouhier N."/>
            <person name="Sakthikumar S."/>
            <person name="Salamov A.A."/>
            <person name="Schmutz J."/>
            <person name="Selles B."/>
            <person name="Shapiro H."/>
            <person name="Tanguay P."/>
            <person name="Tuskan G.A."/>
            <person name="Henrissat B."/>
            <person name="Van de Peer Y."/>
            <person name="Rouze P."/>
            <person name="Ellis J.G."/>
            <person name="Dodds P.N."/>
            <person name="Schein J.E."/>
            <person name="Zhong S."/>
            <person name="Hamelin R.C."/>
            <person name="Grigoriev I.V."/>
            <person name="Szabo L.J."/>
            <person name="Martin F."/>
        </authorList>
    </citation>
    <scope>NUCLEOTIDE SEQUENCE [LARGE SCALE GENOMIC DNA]</scope>
    <source>
        <strain evidence="3">98AG31 / pathotype 3-4-7</strain>
    </source>
</reference>